<evidence type="ECO:0000313" key="1">
    <source>
        <dbReference type="EMBL" id="GAG44090.1"/>
    </source>
</evidence>
<protein>
    <submittedName>
        <fullName evidence="1">Uncharacterized protein</fullName>
    </submittedName>
</protein>
<accession>X0XLP2</accession>
<dbReference type="AlphaFoldDB" id="X0XLP2"/>
<comment type="caution">
    <text evidence="1">The sequence shown here is derived from an EMBL/GenBank/DDBJ whole genome shotgun (WGS) entry which is preliminary data.</text>
</comment>
<gene>
    <name evidence="1" type="ORF">S01H1_84741</name>
</gene>
<feature type="non-terminal residue" evidence="1">
    <location>
        <position position="1"/>
    </location>
</feature>
<reference evidence="1" key="1">
    <citation type="journal article" date="2014" name="Front. Microbiol.">
        <title>High frequency of phylogenetically diverse reductive dehalogenase-homologous genes in deep subseafloor sedimentary metagenomes.</title>
        <authorList>
            <person name="Kawai M."/>
            <person name="Futagami T."/>
            <person name="Toyoda A."/>
            <person name="Takaki Y."/>
            <person name="Nishi S."/>
            <person name="Hori S."/>
            <person name="Arai W."/>
            <person name="Tsubouchi T."/>
            <person name="Morono Y."/>
            <person name="Uchiyama I."/>
            <person name="Ito T."/>
            <person name="Fujiyama A."/>
            <person name="Inagaki F."/>
            <person name="Takami H."/>
        </authorList>
    </citation>
    <scope>NUCLEOTIDE SEQUENCE</scope>
    <source>
        <strain evidence="1">Expedition CK06-06</strain>
    </source>
</reference>
<dbReference type="EMBL" id="BARS01057945">
    <property type="protein sequence ID" value="GAG44090.1"/>
    <property type="molecule type" value="Genomic_DNA"/>
</dbReference>
<organism evidence="1">
    <name type="scientific">marine sediment metagenome</name>
    <dbReference type="NCBI Taxonomy" id="412755"/>
    <lineage>
        <taxon>unclassified sequences</taxon>
        <taxon>metagenomes</taxon>
        <taxon>ecological metagenomes</taxon>
    </lineage>
</organism>
<name>X0XLP2_9ZZZZ</name>
<proteinExistence type="predicted"/>
<feature type="non-terminal residue" evidence="1">
    <location>
        <position position="120"/>
    </location>
</feature>
<sequence length="120" mass="13928">ILVTETYQWIGICRDAVFNAFGRFTHTEDQELNRFFFAASLMEAFPGPEGLALILGKKWHFLGMGGRLDLLPYYWFVDAMDTASLFYQATLGYIVNDEYMLTGKLKRPKDYFTRDFGPEE</sequence>